<dbReference type="Pfam" id="PF14281">
    <property type="entry name" value="PDDEXK_4"/>
    <property type="match status" value="1"/>
</dbReference>
<evidence type="ECO:0000256" key="1">
    <source>
        <dbReference type="SAM" id="Coils"/>
    </source>
</evidence>
<dbReference type="InterPro" id="IPR029470">
    <property type="entry name" value="PDDEXK_4"/>
</dbReference>
<gene>
    <name evidence="2" type="ORF">IC612_07155</name>
</gene>
<accession>A0A930YW88</accession>
<dbReference type="EMBL" id="JADKYY010000008">
    <property type="protein sequence ID" value="MBF5027572.1"/>
    <property type="molecule type" value="Genomic_DNA"/>
</dbReference>
<organism evidence="2 3">
    <name type="scientific">Planobacterium oryzisoli</name>
    <dbReference type="NCBI Taxonomy" id="2771435"/>
    <lineage>
        <taxon>Bacteria</taxon>
        <taxon>Pseudomonadati</taxon>
        <taxon>Bacteroidota</taxon>
        <taxon>Flavobacteriia</taxon>
        <taxon>Flavobacteriales</taxon>
        <taxon>Weeksellaceae</taxon>
        <taxon>Chryseobacterium group</taxon>
        <taxon>Chryseobacterium</taxon>
    </lineage>
</organism>
<reference evidence="2" key="1">
    <citation type="submission" date="2020-11" db="EMBL/GenBank/DDBJ databases">
        <title>Genome seq and assembly of Planobacterium sp.</title>
        <authorList>
            <person name="Chhetri G."/>
        </authorList>
    </citation>
    <scope>NUCLEOTIDE SEQUENCE</scope>
    <source>
        <strain evidence="2">GCR5</strain>
    </source>
</reference>
<dbReference type="RefSeq" id="WP_194739503.1">
    <property type="nucleotide sequence ID" value="NZ_JADKYY010000008.1"/>
</dbReference>
<sequence length="350" mass="41502">MKVAEKSSLHFIKYEKMLLNFRKINKIEVNAPTYMEIAGYPHFENVSSNILSFFLNTNQKHKLNDLVLKSLLQCIEGFDETAYRLKTNNIYREYGISNLKRIDILVECPEMCVSIENKIFHWLHNDLEIYEADINRKFFGNKTFHVVLSLKKENVIGSFVSITYEEFFEKVKSNLGQYILKGESNYLAFLLDYMKTIENHFKMEEINKEMFAFLMDNSETITELQNEKVKLENSLYRTVNQLSQRINFEDPLVKVWRYERYVIVYDFLIEDSKIAVDINVDYDKLTVDIFERGRSSNNEVLSKTQLIKNYSFARNHRGYVLLNESKNFFDLNLDEVAETIHNYLTQIKIS</sequence>
<dbReference type="Proteomes" id="UP000694480">
    <property type="component" value="Unassembled WGS sequence"/>
</dbReference>
<evidence type="ECO:0000313" key="2">
    <source>
        <dbReference type="EMBL" id="MBF5027572.1"/>
    </source>
</evidence>
<feature type="coiled-coil region" evidence="1">
    <location>
        <begin position="214"/>
        <end position="241"/>
    </location>
</feature>
<protein>
    <submittedName>
        <fullName evidence="2">PD-(D/E)XK nuclease family protein</fullName>
    </submittedName>
</protein>
<dbReference type="AlphaFoldDB" id="A0A930YW88"/>
<name>A0A930YW88_9FLAO</name>
<keyword evidence="1" id="KW-0175">Coiled coil</keyword>
<proteinExistence type="predicted"/>
<comment type="caution">
    <text evidence="2">The sequence shown here is derived from an EMBL/GenBank/DDBJ whole genome shotgun (WGS) entry which is preliminary data.</text>
</comment>
<evidence type="ECO:0000313" key="3">
    <source>
        <dbReference type="Proteomes" id="UP000694480"/>
    </source>
</evidence>
<keyword evidence="3" id="KW-1185">Reference proteome</keyword>